<dbReference type="PROSITE" id="PS50006">
    <property type="entry name" value="FHA_DOMAIN"/>
    <property type="match status" value="1"/>
</dbReference>
<evidence type="ECO:0000313" key="3">
    <source>
        <dbReference type="Proteomes" id="UP000315003"/>
    </source>
</evidence>
<protein>
    <submittedName>
        <fullName evidence="2">FHA domain protein</fullName>
    </submittedName>
</protein>
<evidence type="ECO:0000313" key="2">
    <source>
        <dbReference type="EMBL" id="QDT60872.1"/>
    </source>
</evidence>
<dbReference type="EMBL" id="CP036272">
    <property type="protein sequence ID" value="QDT60872.1"/>
    <property type="molecule type" value="Genomic_DNA"/>
</dbReference>
<dbReference type="Proteomes" id="UP000315003">
    <property type="component" value="Chromosome"/>
</dbReference>
<dbReference type="Pfam" id="PF00498">
    <property type="entry name" value="FHA"/>
    <property type="match status" value="1"/>
</dbReference>
<feature type="domain" description="FHA" evidence="1">
    <location>
        <begin position="25"/>
        <end position="74"/>
    </location>
</feature>
<reference evidence="2 3" key="1">
    <citation type="submission" date="2019-02" db="EMBL/GenBank/DDBJ databases">
        <title>Deep-cultivation of Planctomycetes and their phenomic and genomic characterization uncovers novel biology.</title>
        <authorList>
            <person name="Wiegand S."/>
            <person name="Jogler M."/>
            <person name="Boedeker C."/>
            <person name="Pinto D."/>
            <person name="Vollmers J."/>
            <person name="Rivas-Marin E."/>
            <person name="Kohn T."/>
            <person name="Peeters S.H."/>
            <person name="Heuer A."/>
            <person name="Rast P."/>
            <person name="Oberbeckmann S."/>
            <person name="Bunk B."/>
            <person name="Jeske O."/>
            <person name="Meyerdierks A."/>
            <person name="Storesund J.E."/>
            <person name="Kallscheuer N."/>
            <person name="Luecker S."/>
            <person name="Lage O.M."/>
            <person name="Pohl T."/>
            <person name="Merkel B.J."/>
            <person name="Hornburger P."/>
            <person name="Mueller R.-W."/>
            <person name="Bruemmer F."/>
            <person name="Labrenz M."/>
            <person name="Spormann A.M."/>
            <person name="Op den Camp H."/>
            <person name="Overmann J."/>
            <person name="Amann R."/>
            <person name="Jetten M.S.M."/>
            <person name="Mascher T."/>
            <person name="Medema M.H."/>
            <person name="Devos D.P."/>
            <person name="Kaster A.-K."/>
            <person name="Ovreas L."/>
            <person name="Rohde M."/>
            <person name="Galperin M.Y."/>
            <person name="Jogler C."/>
        </authorList>
    </citation>
    <scope>NUCLEOTIDE SEQUENCE [LARGE SCALE GENOMIC DNA]</scope>
    <source>
        <strain evidence="2 3">SV_7m_r</strain>
    </source>
</reference>
<accession>A0A517SXK5</accession>
<dbReference type="RefSeq" id="WP_145274208.1">
    <property type="nucleotide sequence ID" value="NZ_CP036272.1"/>
</dbReference>
<proteinExistence type="predicted"/>
<gene>
    <name evidence="2" type="ORF">SV7mr_34010</name>
</gene>
<dbReference type="CDD" id="cd00060">
    <property type="entry name" value="FHA"/>
    <property type="match status" value="1"/>
</dbReference>
<dbReference type="OrthoDB" id="289828at2"/>
<name>A0A517SXK5_9BACT</name>
<keyword evidence="3" id="KW-1185">Reference proteome</keyword>
<sequence>MKIIVHVNAGAGQGRRIPMQTGERARFGRSDAADVCFPDDPQMSDVHFELLCRKTDCVLQSLSTSATLVNGQPVSQVSVLNEDVILAGTTGLHVVFPDAVEVPVEPAEQEQSTPKPTAIELCQLVDLEDVSLQVFRPDHSPEDFIQELIQHQQYDDAIRLLAEYLDNDQAIFWAFLVCQELSDGDWSETLREAMERVSEWLREPDEEKRYQNLQFAHDQEFNNLASYLAAAVGHSGGSIAPQGMPAAPAPAGVCGTFVACAVSVAAATTEAVLEIPARQERALAMGKTVLQNGIDLDQLSN</sequence>
<dbReference type="SUPFAM" id="SSF49879">
    <property type="entry name" value="SMAD/FHA domain"/>
    <property type="match status" value="1"/>
</dbReference>
<dbReference type="InterPro" id="IPR000253">
    <property type="entry name" value="FHA_dom"/>
</dbReference>
<dbReference type="InterPro" id="IPR008984">
    <property type="entry name" value="SMAD_FHA_dom_sf"/>
</dbReference>
<organism evidence="2 3">
    <name type="scientific">Stieleria bergensis</name>
    <dbReference type="NCBI Taxonomy" id="2528025"/>
    <lineage>
        <taxon>Bacteria</taxon>
        <taxon>Pseudomonadati</taxon>
        <taxon>Planctomycetota</taxon>
        <taxon>Planctomycetia</taxon>
        <taxon>Pirellulales</taxon>
        <taxon>Pirellulaceae</taxon>
        <taxon>Stieleria</taxon>
    </lineage>
</organism>
<evidence type="ECO:0000259" key="1">
    <source>
        <dbReference type="PROSITE" id="PS50006"/>
    </source>
</evidence>
<dbReference type="AlphaFoldDB" id="A0A517SXK5"/>
<dbReference type="Pfam" id="PF22011">
    <property type="entry name" value="DUF6931"/>
    <property type="match status" value="1"/>
</dbReference>
<dbReference type="InterPro" id="IPR053855">
    <property type="entry name" value="DUF6931"/>
</dbReference>
<dbReference type="Gene3D" id="2.60.200.20">
    <property type="match status" value="1"/>
</dbReference>